<gene>
    <name evidence="2" type="ORF">J8H85_07035</name>
</gene>
<sequence length="128" mass="15338">MKLKSKYLNGVIEFIDCIVVFQYGIIQRIKFDYPSGTSPKDYSDFVVRRYSKYQLGVYPQGYNYILTFLDSSDKEQKIFFKLNPLQAFRLNWILNKYWIQETNNWIRFIIPIITGITVYLVTRKIYGC</sequence>
<feature type="transmembrane region" description="Helical" evidence="1">
    <location>
        <begin position="105"/>
        <end position="122"/>
    </location>
</feature>
<organism evidence="2 3">
    <name type="scientific">Mariniflexile gromovii</name>
    <dbReference type="NCBI Taxonomy" id="362523"/>
    <lineage>
        <taxon>Bacteria</taxon>
        <taxon>Pseudomonadati</taxon>
        <taxon>Bacteroidota</taxon>
        <taxon>Flavobacteriia</taxon>
        <taxon>Flavobacteriales</taxon>
        <taxon>Flavobacteriaceae</taxon>
        <taxon>Mariniflexile</taxon>
    </lineage>
</organism>
<keyword evidence="1" id="KW-0472">Membrane</keyword>
<proteinExistence type="predicted"/>
<dbReference type="RefSeq" id="WP_209653951.1">
    <property type="nucleotide sequence ID" value="NZ_JAGJCB010000005.1"/>
</dbReference>
<reference evidence="2 3" key="1">
    <citation type="submission" date="2021-04" db="EMBL/GenBank/DDBJ databases">
        <title>Mariniflexile gromovii gen. nov., sp. nov., a gliding bacterium isolated from the sea urchin Strongylocentrotus intermedius.</title>
        <authorList>
            <person name="Ko S."/>
            <person name="Le V."/>
            <person name="Ahn C.-Y."/>
            <person name="Oh H.-M."/>
        </authorList>
    </citation>
    <scope>NUCLEOTIDE SEQUENCE [LARGE SCALE GENOMIC DNA]</scope>
    <source>
        <strain evidence="2 3">KCTC 12570</strain>
    </source>
</reference>
<protein>
    <submittedName>
        <fullName evidence="2">Uncharacterized protein</fullName>
    </submittedName>
</protein>
<keyword evidence="1" id="KW-1133">Transmembrane helix</keyword>
<evidence type="ECO:0000256" key="1">
    <source>
        <dbReference type="SAM" id="Phobius"/>
    </source>
</evidence>
<keyword evidence="1" id="KW-0812">Transmembrane</keyword>
<name>A0ABS4BSP6_9FLAO</name>
<keyword evidence="3" id="KW-1185">Reference proteome</keyword>
<feature type="transmembrane region" description="Helical" evidence="1">
    <location>
        <begin position="7"/>
        <end position="26"/>
    </location>
</feature>
<evidence type="ECO:0000313" key="3">
    <source>
        <dbReference type="Proteomes" id="UP000670776"/>
    </source>
</evidence>
<dbReference type="EMBL" id="JAGJCB010000005">
    <property type="protein sequence ID" value="MBP0903577.1"/>
    <property type="molecule type" value="Genomic_DNA"/>
</dbReference>
<evidence type="ECO:0000313" key="2">
    <source>
        <dbReference type="EMBL" id="MBP0903577.1"/>
    </source>
</evidence>
<dbReference type="Proteomes" id="UP000670776">
    <property type="component" value="Unassembled WGS sequence"/>
</dbReference>
<accession>A0ABS4BSP6</accession>
<comment type="caution">
    <text evidence="2">The sequence shown here is derived from an EMBL/GenBank/DDBJ whole genome shotgun (WGS) entry which is preliminary data.</text>
</comment>